<evidence type="ECO:0000313" key="5">
    <source>
        <dbReference type="Proteomes" id="UP001610063"/>
    </source>
</evidence>
<dbReference type="PROSITE" id="PS51257">
    <property type="entry name" value="PROKAR_LIPOPROTEIN"/>
    <property type="match status" value="1"/>
</dbReference>
<comment type="caution">
    <text evidence="4">The sequence shown here is derived from an EMBL/GenBank/DDBJ whole genome shotgun (WGS) entry which is preliminary data.</text>
</comment>
<dbReference type="Proteomes" id="UP001610063">
    <property type="component" value="Unassembled WGS sequence"/>
</dbReference>
<dbReference type="InterPro" id="IPR012640">
    <property type="entry name" value="Membr_lipoprot_lipid_attach_CS"/>
</dbReference>
<evidence type="ECO:0000313" key="4">
    <source>
        <dbReference type="EMBL" id="MFH6986024.1"/>
    </source>
</evidence>
<dbReference type="EMBL" id="JBIPKE010000020">
    <property type="protein sequence ID" value="MFH6986024.1"/>
    <property type="molecule type" value="Genomic_DNA"/>
</dbReference>
<keyword evidence="2 3" id="KW-0732">Signal</keyword>
<feature type="chain" id="PRO_5047424378" description="Type IV secretion system putative lipoprotein virB7" evidence="3">
    <location>
        <begin position="16"/>
        <end position="177"/>
    </location>
</feature>
<reference evidence="4 5" key="1">
    <citation type="journal article" date="2013" name="Int. J. Syst. Evol. Microbiol.">
        <title>Marinoscillum luteum sp. nov., isolated from marine sediment.</title>
        <authorList>
            <person name="Cha I.T."/>
            <person name="Park S.J."/>
            <person name="Kim S.J."/>
            <person name="Kim J.G."/>
            <person name="Jung M.Y."/>
            <person name="Shin K.S."/>
            <person name="Kwon K.K."/>
            <person name="Yang S.H."/>
            <person name="Seo Y.S."/>
            <person name="Rhee S.K."/>
        </authorList>
    </citation>
    <scope>NUCLEOTIDE SEQUENCE [LARGE SCALE GENOMIC DNA]</scope>
    <source>
        <strain evidence="4 5">KCTC 23939</strain>
    </source>
</reference>
<keyword evidence="4" id="KW-0449">Lipoprotein</keyword>
<protein>
    <recommendedName>
        <fullName evidence="1">Type IV secretion system putative lipoprotein virB7</fullName>
    </recommendedName>
</protein>
<name>A0ABW7NEQ6_9BACT</name>
<dbReference type="Pfam" id="PF08139">
    <property type="entry name" value="LPAM_1"/>
    <property type="match status" value="1"/>
</dbReference>
<evidence type="ECO:0000256" key="1">
    <source>
        <dbReference type="ARBA" id="ARBA00017922"/>
    </source>
</evidence>
<evidence type="ECO:0000256" key="3">
    <source>
        <dbReference type="SAM" id="SignalP"/>
    </source>
</evidence>
<proteinExistence type="predicted"/>
<keyword evidence="5" id="KW-1185">Reference proteome</keyword>
<feature type="signal peptide" evidence="3">
    <location>
        <begin position="1"/>
        <end position="15"/>
    </location>
</feature>
<gene>
    <name evidence="4" type="ORF">ACHKAR_21395</name>
</gene>
<sequence>MKKFILILLPILALAGCQSKTYYGAQSTNLQRFDGWQEENATFLMEANDLTLLLQNLSTLAMTEANRRDTYLTAEEAYPEFQNLLLDFKIEAAARRVKLSSVLSKDNDLIYQQLRTAQKDDFDSLYQKIMLQKIAELQSISEDYTLEGHNEGLKDFSEKIIHILSPLNEKIKALEMT</sequence>
<evidence type="ECO:0000256" key="2">
    <source>
        <dbReference type="ARBA" id="ARBA00022729"/>
    </source>
</evidence>
<dbReference type="RefSeq" id="WP_395419504.1">
    <property type="nucleotide sequence ID" value="NZ_JBIPKE010000020.1"/>
</dbReference>
<organism evidence="4 5">
    <name type="scientific">Marinoscillum luteum</name>
    <dbReference type="NCBI Taxonomy" id="861051"/>
    <lineage>
        <taxon>Bacteria</taxon>
        <taxon>Pseudomonadati</taxon>
        <taxon>Bacteroidota</taxon>
        <taxon>Cytophagia</taxon>
        <taxon>Cytophagales</taxon>
        <taxon>Reichenbachiellaceae</taxon>
        <taxon>Marinoscillum</taxon>
    </lineage>
</organism>
<accession>A0ABW7NEQ6</accession>